<accession>A0AAD9JNQ6</accession>
<keyword evidence="1" id="KW-1133">Transmembrane helix</keyword>
<name>A0AAD9JNQ6_RIDPI</name>
<dbReference type="Proteomes" id="UP001209878">
    <property type="component" value="Unassembled WGS sequence"/>
</dbReference>
<comment type="caution">
    <text evidence="2">The sequence shown here is derived from an EMBL/GenBank/DDBJ whole genome shotgun (WGS) entry which is preliminary data.</text>
</comment>
<keyword evidence="3" id="KW-1185">Reference proteome</keyword>
<reference evidence="2" key="1">
    <citation type="journal article" date="2023" name="Mol. Biol. Evol.">
        <title>Third-Generation Sequencing Reveals the Adaptive Role of the Epigenome in Three Deep-Sea Polychaetes.</title>
        <authorList>
            <person name="Perez M."/>
            <person name="Aroh O."/>
            <person name="Sun Y."/>
            <person name="Lan Y."/>
            <person name="Juniper S.K."/>
            <person name="Young C.R."/>
            <person name="Angers B."/>
            <person name="Qian P.Y."/>
        </authorList>
    </citation>
    <scope>NUCLEOTIDE SEQUENCE</scope>
    <source>
        <strain evidence="2">R07B-5</strain>
    </source>
</reference>
<dbReference type="EMBL" id="JAODUO010002077">
    <property type="protein sequence ID" value="KAK2155385.1"/>
    <property type="molecule type" value="Genomic_DNA"/>
</dbReference>
<sequence>MRRCQFVYLQYVYVAIVIVVLGFGYTRSALNIYYSK</sequence>
<organism evidence="2 3">
    <name type="scientific">Ridgeia piscesae</name>
    <name type="common">Tubeworm</name>
    <dbReference type="NCBI Taxonomy" id="27915"/>
    <lineage>
        <taxon>Eukaryota</taxon>
        <taxon>Metazoa</taxon>
        <taxon>Spiralia</taxon>
        <taxon>Lophotrochozoa</taxon>
        <taxon>Annelida</taxon>
        <taxon>Polychaeta</taxon>
        <taxon>Sedentaria</taxon>
        <taxon>Canalipalpata</taxon>
        <taxon>Sabellida</taxon>
        <taxon>Siboglinidae</taxon>
        <taxon>Ridgeia</taxon>
    </lineage>
</organism>
<gene>
    <name evidence="2" type="ORF">NP493_2077g00003</name>
</gene>
<evidence type="ECO:0000256" key="1">
    <source>
        <dbReference type="SAM" id="Phobius"/>
    </source>
</evidence>
<proteinExistence type="predicted"/>
<evidence type="ECO:0000313" key="3">
    <source>
        <dbReference type="Proteomes" id="UP001209878"/>
    </source>
</evidence>
<dbReference type="AlphaFoldDB" id="A0AAD9JNQ6"/>
<evidence type="ECO:0000313" key="2">
    <source>
        <dbReference type="EMBL" id="KAK2155385.1"/>
    </source>
</evidence>
<feature type="transmembrane region" description="Helical" evidence="1">
    <location>
        <begin position="6"/>
        <end position="26"/>
    </location>
</feature>
<keyword evidence="1" id="KW-0472">Membrane</keyword>
<keyword evidence="1" id="KW-0812">Transmembrane</keyword>
<protein>
    <submittedName>
        <fullName evidence="2">Uncharacterized protein</fullName>
    </submittedName>
</protein>